<keyword evidence="1" id="KW-1133">Transmembrane helix</keyword>
<keyword evidence="1" id="KW-0812">Transmembrane</keyword>
<reference evidence="2" key="1">
    <citation type="submission" date="2022-07" db="EMBL/GenBank/DDBJ databases">
        <authorList>
            <person name="Trinca V."/>
            <person name="Uliana J.V.C."/>
            <person name="Torres T.T."/>
            <person name="Ward R.J."/>
            <person name="Monesi N."/>
        </authorList>
    </citation>
    <scope>NUCLEOTIDE SEQUENCE</scope>
    <source>
        <strain evidence="2">HSMRA1968</strain>
        <tissue evidence="2">Whole embryos</tissue>
    </source>
</reference>
<evidence type="ECO:0000313" key="3">
    <source>
        <dbReference type="Proteomes" id="UP001151699"/>
    </source>
</evidence>
<protein>
    <submittedName>
        <fullName evidence="2">Uncharacterized protein</fullName>
    </submittedName>
</protein>
<accession>A0A9Q0N2I5</accession>
<evidence type="ECO:0000313" key="2">
    <source>
        <dbReference type="EMBL" id="KAJ6642383.1"/>
    </source>
</evidence>
<proteinExistence type="predicted"/>
<evidence type="ECO:0000256" key="1">
    <source>
        <dbReference type="SAM" id="Phobius"/>
    </source>
</evidence>
<dbReference type="EMBL" id="WJQU01000002">
    <property type="protein sequence ID" value="KAJ6642383.1"/>
    <property type="molecule type" value="Genomic_DNA"/>
</dbReference>
<sequence length="76" mass="9215">MFTTWNYVELIHGKIAYLHARLNDISQKQLKVIQYFVSLLALGCEFLCIEYFIESERMTYEWWMLIEIQILGQSYK</sequence>
<comment type="caution">
    <text evidence="2">The sequence shown here is derived from an EMBL/GenBank/DDBJ whole genome shotgun (WGS) entry which is preliminary data.</text>
</comment>
<gene>
    <name evidence="2" type="ORF">Bhyg_07331</name>
</gene>
<organism evidence="2 3">
    <name type="scientific">Pseudolycoriella hygida</name>
    <dbReference type="NCBI Taxonomy" id="35572"/>
    <lineage>
        <taxon>Eukaryota</taxon>
        <taxon>Metazoa</taxon>
        <taxon>Ecdysozoa</taxon>
        <taxon>Arthropoda</taxon>
        <taxon>Hexapoda</taxon>
        <taxon>Insecta</taxon>
        <taxon>Pterygota</taxon>
        <taxon>Neoptera</taxon>
        <taxon>Endopterygota</taxon>
        <taxon>Diptera</taxon>
        <taxon>Nematocera</taxon>
        <taxon>Sciaroidea</taxon>
        <taxon>Sciaridae</taxon>
        <taxon>Pseudolycoriella</taxon>
    </lineage>
</organism>
<dbReference type="Proteomes" id="UP001151699">
    <property type="component" value="Chromosome B"/>
</dbReference>
<feature type="transmembrane region" description="Helical" evidence="1">
    <location>
        <begin position="32"/>
        <end position="53"/>
    </location>
</feature>
<name>A0A9Q0N2I5_9DIPT</name>
<dbReference type="AlphaFoldDB" id="A0A9Q0N2I5"/>
<keyword evidence="1" id="KW-0472">Membrane</keyword>
<keyword evidence="3" id="KW-1185">Reference proteome</keyword>